<reference evidence="2" key="1">
    <citation type="journal article" date="2023" name="Mol. Phylogenet. Evol.">
        <title>Genome-scale phylogeny and comparative genomics of the fungal order Sordariales.</title>
        <authorList>
            <person name="Hensen N."/>
            <person name="Bonometti L."/>
            <person name="Westerberg I."/>
            <person name="Brannstrom I.O."/>
            <person name="Guillou S."/>
            <person name="Cros-Aarteil S."/>
            <person name="Calhoun S."/>
            <person name="Haridas S."/>
            <person name="Kuo A."/>
            <person name="Mondo S."/>
            <person name="Pangilinan J."/>
            <person name="Riley R."/>
            <person name="LaButti K."/>
            <person name="Andreopoulos B."/>
            <person name="Lipzen A."/>
            <person name="Chen C."/>
            <person name="Yan M."/>
            <person name="Daum C."/>
            <person name="Ng V."/>
            <person name="Clum A."/>
            <person name="Steindorff A."/>
            <person name="Ohm R.A."/>
            <person name="Martin F."/>
            <person name="Silar P."/>
            <person name="Natvig D.O."/>
            <person name="Lalanne C."/>
            <person name="Gautier V."/>
            <person name="Ament-Velasquez S.L."/>
            <person name="Kruys A."/>
            <person name="Hutchinson M.I."/>
            <person name="Powell A.J."/>
            <person name="Barry K."/>
            <person name="Miller A.N."/>
            <person name="Grigoriev I.V."/>
            <person name="Debuchy R."/>
            <person name="Gladieux P."/>
            <person name="Hiltunen Thoren M."/>
            <person name="Johannesson H."/>
        </authorList>
    </citation>
    <scope>NUCLEOTIDE SEQUENCE</scope>
    <source>
        <strain evidence="2">CBS 359.72</strain>
    </source>
</reference>
<dbReference type="Proteomes" id="UP001303647">
    <property type="component" value="Unassembled WGS sequence"/>
</dbReference>
<evidence type="ECO:0000256" key="1">
    <source>
        <dbReference type="SAM" id="MobiDB-lite"/>
    </source>
</evidence>
<feature type="region of interest" description="Disordered" evidence="1">
    <location>
        <begin position="1"/>
        <end position="30"/>
    </location>
</feature>
<sequence length="402" mass="43360">MSNNDSSPGRRWDDPPDAEPPSSLSESEPPPMVFLQAVSIPPTSSSEITHLTFSPGGTHVSGAVPKTKTMDTLTDLGPYTLATWSAATGRRVHNPPGGGQNISSSVSHSGGVTLNEGGFAFHPDPTEVVVACPFLRPRPISTYDYRAPLMPRLEAYDLGPRAQRVLKWVPCPMRAPLAWGGASDGTTWLAGVSVRDSSRVVIARLTMVGSSERRNKDSATVQVAPVMARHDDEVTQLAFVRGPADWMAAGMTAVVSAARDGYVRVTCADTGTTLKRIEVVRVGPRAPAPRMMQVSPDGNLVVTVWGREVVLCYLDSGRVDRYHLDTVRARDGWPLCVSPDCRYLACFTEHGFDVSDVATGKLRGEFSWDRPPITSGAFNHDGTQLAISNYKGGLDIFQLITS</sequence>
<evidence type="ECO:0000313" key="3">
    <source>
        <dbReference type="Proteomes" id="UP001303647"/>
    </source>
</evidence>
<name>A0AAN7CTS7_9PEZI</name>
<dbReference type="InterPro" id="IPR015943">
    <property type="entry name" value="WD40/YVTN_repeat-like_dom_sf"/>
</dbReference>
<reference evidence="2" key="2">
    <citation type="submission" date="2023-05" db="EMBL/GenBank/DDBJ databases">
        <authorList>
            <consortium name="Lawrence Berkeley National Laboratory"/>
            <person name="Steindorff A."/>
            <person name="Hensen N."/>
            <person name="Bonometti L."/>
            <person name="Westerberg I."/>
            <person name="Brannstrom I.O."/>
            <person name="Guillou S."/>
            <person name="Cros-Aarteil S."/>
            <person name="Calhoun S."/>
            <person name="Haridas S."/>
            <person name="Kuo A."/>
            <person name="Mondo S."/>
            <person name="Pangilinan J."/>
            <person name="Riley R."/>
            <person name="Labutti K."/>
            <person name="Andreopoulos B."/>
            <person name="Lipzen A."/>
            <person name="Chen C."/>
            <person name="Yanf M."/>
            <person name="Daum C."/>
            <person name="Ng V."/>
            <person name="Clum A."/>
            <person name="Ohm R."/>
            <person name="Martin F."/>
            <person name="Silar P."/>
            <person name="Natvig D."/>
            <person name="Lalanne C."/>
            <person name="Gautier V."/>
            <person name="Ament-Velasquez S.L."/>
            <person name="Kruys A."/>
            <person name="Hutchinson M.I."/>
            <person name="Powell A.J."/>
            <person name="Barry K."/>
            <person name="Miller A.N."/>
            <person name="Grigoriev I.V."/>
            <person name="Debuchy R."/>
            <person name="Gladieux P."/>
            <person name="Thoren M.H."/>
            <person name="Johannesson H."/>
        </authorList>
    </citation>
    <scope>NUCLEOTIDE SEQUENCE</scope>
    <source>
        <strain evidence="2">CBS 359.72</strain>
    </source>
</reference>
<keyword evidence="3" id="KW-1185">Reference proteome</keyword>
<gene>
    <name evidence="2" type="ORF">C7999DRAFT_32878</name>
</gene>
<protein>
    <submittedName>
        <fullName evidence="2">Guanine nucleotide-binding protein subunit beta-like protein</fullName>
    </submittedName>
</protein>
<dbReference type="AlphaFoldDB" id="A0AAN7CTS7"/>
<accession>A0AAN7CTS7</accession>
<dbReference type="EMBL" id="MU857668">
    <property type="protein sequence ID" value="KAK4246728.1"/>
    <property type="molecule type" value="Genomic_DNA"/>
</dbReference>
<dbReference type="InterPro" id="IPR036322">
    <property type="entry name" value="WD40_repeat_dom_sf"/>
</dbReference>
<organism evidence="2 3">
    <name type="scientific">Corynascus novoguineensis</name>
    <dbReference type="NCBI Taxonomy" id="1126955"/>
    <lineage>
        <taxon>Eukaryota</taxon>
        <taxon>Fungi</taxon>
        <taxon>Dikarya</taxon>
        <taxon>Ascomycota</taxon>
        <taxon>Pezizomycotina</taxon>
        <taxon>Sordariomycetes</taxon>
        <taxon>Sordariomycetidae</taxon>
        <taxon>Sordariales</taxon>
        <taxon>Chaetomiaceae</taxon>
        <taxon>Corynascus</taxon>
    </lineage>
</organism>
<dbReference type="SUPFAM" id="SSF50978">
    <property type="entry name" value="WD40 repeat-like"/>
    <property type="match status" value="1"/>
</dbReference>
<proteinExistence type="predicted"/>
<dbReference type="Gene3D" id="2.130.10.10">
    <property type="entry name" value="YVTN repeat-like/Quinoprotein amine dehydrogenase"/>
    <property type="match status" value="1"/>
</dbReference>
<comment type="caution">
    <text evidence="2">The sequence shown here is derived from an EMBL/GenBank/DDBJ whole genome shotgun (WGS) entry which is preliminary data.</text>
</comment>
<evidence type="ECO:0000313" key="2">
    <source>
        <dbReference type="EMBL" id="KAK4246728.1"/>
    </source>
</evidence>